<gene>
    <name evidence="2" type="ORF">E4U60_006325</name>
</gene>
<organism evidence="2 3">
    <name type="scientific">Claviceps pazoutovae</name>
    <dbReference type="NCBI Taxonomy" id="1649127"/>
    <lineage>
        <taxon>Eukaryota</taxon>
        <taxon>Fungi</taxon>
        <taxon>Dikarya</taxon>
        <taxon>Ascomycota</taxon>
        <taxon>Pezizomycotina</taxon>
        <taxon>Sordariomycetes</taxon>
        <taxon>Hypocreomycetidae</taxon>
        <taxon>Hypocreales</taxon>
        <taxon>Clavicipitaceae</taxon>
        <taxon>Claviceps</taxon>
    </lineage>
</organism>
<comment type="caution">
    <text evidence="2">The sequence shown here is derived from an EMBL/GenBank/DDBJ whole genome shotgun (WGS) entry which is preliminary data.</text>
</comment>
<dbReference type="PANTHER" id="PTHR35605">
    <property type="entry name" value="ECP2 EFFECTOR PROTEIN DOMAIN-CONTAINING PROTEIN-RELATED"/>
    <property type="match status" value="1"/>
</dbReference>
<sequence>MATIKALLFLTAVFSKVFAIEAPISDYGVELLSWNIHLDPRDNPITLNGTIEEVISEAKKLNPRWAKDLEKRKPLPDDDAPWRDSVWIPIVMCTNSGVWKPARADRIQEGIDYLSKISAKLTLGPGPGKCSRVSCSYKSAIWWCNDRTKELKLNSFDPITSAARAILKKCNKHGTVCGQADMPPEWQVIVRQDMDNC</sequence>
<evidence type="ECO:0000313" key="3">
    <source>
        <dbReference type="Proteomes" id="UP000706124"/>
    </source>
</evidence>
<accession>A0A9P7M729</accession>
<keyword evidence="1" id="KW-0732">Signal</keyword>
<feature type="chain" id="PRO_5040444461" evidence="1">
    <location>
        <begin position="20"/>
        <end position="197"/>
    </location>
</feature>
<dbReference type="OrthoDB" id="3552888at2759"/>
<evidence type="ECO:0000256" key="1">
    <source>
        <dbReference type="SAM" id="SignalP"/>
    </source>
</evidence>
<dbReference type="AlphaFoldDB" id="A0A9P7M729"/>
<dbReference type="Proteomes" id="UP000706124">
    <property type="component" value="Unassembled WGS sequence"/>
</dbReference>
<feature type="signal peptide" evidence="1">
    <location>
        <begin position="1"/>
        <end position="19"/>
    </location>
</feature>
<keyword evidence="3" id="KW-1185">Reference proteome</keyword>
<proteinExistence type="predicted"/>
<dbReference type="EMBL" id="SRPO01000603">
    <property type="protein sequence ID" value="KAG5931234.1"/>
    <property type="molecule type" value="Genomic_DNA"/>
</dbReference>
<reference evidence="2 3" key="1">
    <citation type="journal article" date="2020" name="bioRxiv">
        <title>Whole genome comparisons of ergot fungi reveals the divergence and evolution of species within the genus Claviceps are the result of varying mechanisms driving genome evolution and host range expansion.</title>
        <authorList>
            <person name="Wyka S.A."/>
            <person name="Mondo S.J."/>
            <person name="Liu M."/>
            <person name="Dettman J."/>
            <person name="Nalam V."/>
            <person name="Broders K.D."/>
        </authorList>
    </citation>
    <scope>NUCLEOTIDE SEQUENCE [LARGE SCALE GENOMIC DNA]</scope>
    <source>
        <strain evidence="2 3">CCC 1485</strain>
    </source>
</reference>
<protein>
    <submittedName>
        <fullName evidence="2">Uncharacterized protein</fullName>
    </submittedName>
</protein>
<evidence type="ECO:0000313" key="2">
    <source>
        <dbReference type="EMBL" id="KAG5931234.1"/>
    </source>
</evidence>
<name>A0A9P7M729_9HYPO</name>
<dbReference type="PANTHER" id="PTHR35605:SF1">
    <property type="entry name" value="ECP2 EFFECTOR PROTEIN DOMAIN-CONTAINING PROTEIN-RELATED"/>
    <property type="match status" value="1"/>
</dbReference>